<protein>
    <submittedName>
        <fullName evidence="2">Class I SAM-dependent methyltransferase</fullName>
    </submittedName>
</protein>
<name>A0ABT9E5I2_9PROT</name>
<evidence type="ECO:0000313" key="3">
    <source>
        <dbReference type="Proteomes" id="UP001243009"/>
    </source>
</evidence>
<dbReference type="Proteomes" id="UP001243009">
    <property type="component" value="Unassembled WGS sequence"/>
</dbReference>
<feature type="domain" description="Methyltransferase type 11" evidence="1">
    <location>
        <begin position="47"/>
        <end position="140"/>
    </location>
</feature>
<comment type="caution">
    <text evidence="2">The sequence shown here is derived from an EMBL/GenBank/DDBJ whole genome shotgun (WGS) entry which is preliminary data.</text>
</comment>
<evidence type="ECO:0000259" key="1">
    <source>
        <dbReference type="Pfam" id="PF08241"/>
    </source>
</evidence>
<keyword evidence="2" id="KW-0489">Methyltransferase</keyword>
<dbReference type="PANTHER" id="PTHR43464">
    <property type="entry name" value="METHYLTRANSFERASE"/>
    <property type="match status" value="1"/>
</dbReference>
<gene>
    <name evidence="2" type="ORF">Q7A36_23690</name>
</gene>
<dbReference type="SUPFAM" id="SSF53335">
    <property type="entry name" value="S-adenosyl-L-methionine-dependent methyltransferases"/>
    <property type="match status" value="1"/>
</dbReference>
<proteinExistence type="predicted"/>
<dbReference type="GO" id="GO:0032259">
    <property type="term" value="P:methylation"/>
    <property type="evidence" value="ECO:0007669"/>
    <property type="project" value="UniProtKB-KW"/>
</dbReference>
<dbReference type="InterPro" id="IPR029063">
    <property type="entry name" value="SAM-dependent_MTases_sf"/>
</dbReference>
<keyword evidence="3" id="KW-1185">Reference proteome</keyword>
<dbReference type="EMBL" id="JAUTWS010000027">
    <property type="protein sequence ID" value="MDO9711372.1"/>
    <property type="molecule type" value="Genomic_DNA"/>
</dbReference>
<dbReference type="Gene3D" id="3.40.50.150">
    <property type="entry name" value="Vaccinia Virus protein VP39"/>
    <property type="match status" value="1"/>
</dbReference>
<evidence type="ECO:0000313" key="2">
    <source>
        <dbReference type="EMBL" id="MDO9711372.1"/>
    </source>
</evidence>
<keyword evidence="2" id="KW-0808">Transferase</keyword>
<feature type="non-terminal residue" evidence="2">
    <location>
        <position position="243"/>
    </location>
</feature>
<accession>A0ABT9E5I2</accession>
<sequence length="243" mass="26315">MAASIYDDPGFFAGYSGLRRSVEGLDGAPEWPALRALLPDMAGLRVLDLGCGFGWFCRWARGAGAAGVVGLDLSARMLARARAMTERDGIAYARADLGRLPLGEAGFDLAYSSLALHYVEDLDGLFAAVHRALRPGGRLVASLEHPVFTAPRAPGWLPGEAGGWRWPVDGYRQEGPRAVDWLGGRVVKQHRMLGTLLNGLLRAGFVLDHVEDWGPTEAQVAAQPELAKERERPIFLLLAAHRP</sequence>
<dbReference type="Pfam" id="PF08241">
    <property type="entry name" value="Methyltransf_11"/>
    <property type="match status" value="1"/>
</dbReference>
<dbReference type="InterPro" id="IPR013216">
    <property type="entry name" value="Methyltransf_11"/>
</dbReference>
<organism evidence="2 3">
    <name type="scientific">Paracraurococcus lichenis</name>
    <dbReference type="NCBI Taxonomy" id="3064888"/>
    <lineage>
        <taxon>Bacteria</taxon>
        <taxon>Pseudomonadati</taxon>
        <taxon>Pseudomonadota</taxon>
        <taxon>Alphaproteobacteria</taxon>
        <taxon>Acetobacterales</taxon>
        <taxon>Roseomonadaceae</taxon>
        <taxon>Paracraurococcus</taxon>
    </lineage>
</organism>
<dbReference type="CDD" id="cd02440">
    <property type="entry name" value="AdoMet_MTases"/>
    <property type="match status" value="1"/>
</dbReference>
<dbReference type="GO" id="GO:0008168">
    <property type="term" value="F:methyltransferase activity"/>
    <property type="evidence" value="ECO:0007669"/>
    <property type="project" value="UniProtKB-KW"/>
</dbReference>
<dbReference type="PANTHER" id="PTHR43464:SF23">
    <property type="entry name" value="JUVENILE HORMONE ACID O-METHYLTRANSFERASE"/>
    <property type="match status" value="1"/>
</dbReference>
<reference evidence="2 3" key="1">
    <citation type="submission" date="2023-08" db="EMBL/GenBank/DDBJ databases">
        <title>The draft genome sequence of Paracraurococcus sp. LOR1-02.</title>
        <authorList>
            <person name="Kingkaew E."/>
            <person name="Tanasupawat S."/>
        </authorList>
    </citation>
    <scope>NUCLEOTIDE SEQUENCE [LARGE SCALE GENOMIC DNA]</scope>
    <source>
        <strain evidence="2 3">LOR1-02</strain>
    </source>
</reference>
<dbReference type="RefSeq" id="WP_305106229.1">
    <property type="nucleotide sequence ID" value="NZ_JAUTWS010000027.1"/>
</dbReference>